<proteinExistence type="predicted"/>
<dbReference type="AlphaFoldDB" id="A0A0A9BIM7"/>
<accession>A0A0A9BIM7</accession>
<name>A0A0A9BIM7_ARUDO</name>
<dbReference type="EMBL" id="GBRH01234051">
    <property type="protein sequence ID" value="JAD63844.1"/>
    <property type="molecule type" value="Transcribed_RNA"/>
</dbReference>
<sequence>MKNNNCFGTNSNKMITTPFPIFLRMFRRKEMLPNMLICSIDCYRQI</sequence>
<organism evidence="1">
    <name type="scientific">Arundo donax</name>
    <name type="common">Giant reed</name>
    <name type="synonym">Donax arundinaceus</name>
    <dbReference type="NCBI Taxonomy" id="35708"/>
    <lineage>
        <taxon>Eukaryota</taxon>
        <taxon>Viridiplantae</taxon>
        <taxon>Streptophyta</taxon>
        <taxon>Embryophyta</taxon>
        <taxon>Tracheophyta</taxon>
        <taxon>Spermatophyta</taxon>
        <taxon>Magnoliopsida</taxon>
        <taxon>Liliopsida</taxon>
        <taxon>Poales</taxon>
        <taxon>Poaceae</taxon>
        <taxon>PACMAD clade</taxon>
        <taxon>Arundinoideae</taxon>
        <taxon>Arundineae</taxon>
        <taxon>Arundo</taxon>
    </lineage>
</organism>
<evidence type="ECO:0000313" key="1">
    <source>
        <dbReference type="EMBL" id="JAD63844.1"/>
    </source>
</evidence>
<reference evidence="1" key="1">
    <citation type="submission" date="2014-09" db="EMBL/GenBank/DDBJ databases">
        <authorList>
            <person name="Magalhaes I.L.F."/>
            <person name="Oliveira U."/>
            <person name="Santos F.R."/>
            <person name="Vidigal T.H.D.A."/>
            <person name="Brescovit A.D."/>
            <person name="Santos A.J."/>
        </authorList>
    </citation>
    <scope>NUCLEOTIDE SEQUENCE</scope>
    <source>
        <tissue evidence="1">Shoot tissue taken approximately 20 cm above the soil surface</tissue>
    </source>
</reference>
<reference evidence="1" key="2">
    <citation type="journal article" date="2015" name="Data Brief">
        <title>Shoot transcriptome of the giant reed, Arundo donax.</title>
        <authorList>
            <person name="Barrero R.A."/>
            <person name="Guerrero F.D."/>
            <person name="Moolhuijzen P."/>
            <person name="Goolsby J.A."/>
            <person name="Tidwell J."/>
            <person name="Bellgard S.E."/>
            <person name="Bellgard M.I."/>
        </authorList>
    </citation>
    <scope>NUCLEOTIDE SEQUENCE</scope>
    <source>
        <tissue evidence="1">Shoot tissue taken approximately 20 cm above the soil surface</tissue>
    </source>
</reference>
<protein>
    <submittedName>
        <fullName evidence="1">Uncharacterized protein</fullName>
    </submittedName>
</protein>